<evidence type="ECO:0000256" key="1">
    <source>
        <dbReference type="ARBA" id="ARBA00004141"/>
    </source>
</evidence>
<dbReference type="AlphaFoldDB" id="A0AAW1RC03"/>
<organism evidence="7 8">
    <name type="scientific">Apatococcus lobatus</name>
    <dbReference type="NCBI Taxonomy" id="904363"/>
    <lineage>
        <taxon>Eukaryota</taxon>
        <taxon>Viridiplantae</taxon>
        <taxon>Chlorophyta</taxon>
        <taxon>core chlorophytes</taxon>
        <taxon>Trebouxiophyceae</taxon>
        <taxon>Chlorellales</taxon>
        <taxon>Chlorellaceae</taxon>
        <taxon>Apatococcus</taxon>
    </lineage>
</organism>
<comment type="subcellular location">
    <subcellularLocation>
        <location evidence="1">Membrane</location>
        <topology evidence="1">Multi-pass membrane protein</topology>
    </subcellularLocation>
</comment>
<evidence type="ECO:0000256" key="6">
    <source>
        <dbReference type="RuleBase" id="RU363053"/>
    </source>
</evidence>
<comment type="similarity">
    <text evidence="2 6">Belongs to the peroxisomal membrane protein PXMP2/4 family.</text>
</comment>
<keyword evidence="8" id="KW-1185">Reference proteome</keyword>
<keyword evidence="5 6" id="KW-0472">Membrane</keyword>
<evidence type="ECO:0000256" key="5">
    <source>
        <dbReference type="ARBA" id="ARBA00023136"/>
    </source>
</evidence>
<dbReference type="GO" id="GO:0016020">
    <property type="term" value="C:membrane"/>
    <property type="evidence" value="ECO:0007669"/>
    <property type="project" value="UniProtKB-SubCell"/>
</dbReference>
<proteinExistence type="inferred from homology"/>
<dbReference type="PANTHER" id="PTHR11266">
    <property type="entry name" value="PEROXISOMAL MEMBRANE PROTEIN 2, PXMP2 MPV17"/>
    <property type="match status" value="1"/>
</dbReference>
<dbReference type="GO" id="GO:0005737">
    <property type="term" value="C:cytoplasm"/>
    <property type="evidence" value="ECO:0007669"/>
    <property type="project" value="TreeGrafter"/>
</dbReference>
<evidence type="ECO:0000313" key="8">
    <source>
        <dbReference type="Proteomes" id="UP001438707"/>
    </source>
</evidence>
<evidence type="ECO:0000256" key="2">
    <source>
        <dbReference type="ARBA" id="ARBA00006824"/>
    </source>
</evidence>
<comment type="caution">
    <text evidence="7">The sequence shown here is derived from an EMBL/GenBank/DDBJ whole genome shotgun (WGS) entry which is preliminary data.</text>
</comment>
<reference evidence="7 8" key="1">
    <citation type="journal article" date="2024" name="Nat. Commun.">
        <title>Phylogenomics reveals the evolutionary origins of lichenization in chlorophyte algae.</title>
        <authorList>
            <person name="Puginier C."/>
            <person name="Libourel C."/>
            <person name="Otte J."/>
            <person name="Skaloud P."/>
            <person name="Haon M."/>
            <person name="Grisel S."/>
            <person name="Petersen M."/>
            <person name="Berrin J.G."/>
            <person name="Delaux P.M."/>
            <person name="Dal Grande F."/>
            <person name="Keller J."/>
        </authorList>
    </citation>
    <scope>NUCLEOTIDE SEQUENCE [LARGE SCALE GENOMIC DNA]</scope>
    <source>
        <strain evidence="7 8">SAG 2145</strain>
    </source>
</reference>
<dbReference type="PANTHER" id="PTHR11266:SF80">
    <property type="entry name" value="PEROXISOMAL MEMBRANE PROTEIN 2"/>
    <property type="match status" value="1"/>
</dbReference>
<dbReference type="EMBL" id="JALJOS010000014">
    <property type="protein sequence ID" value="KAK9831284.1"/>
    <property type="molecule type" value="Genomic_DNA"/>
</dbReference>
<feature type="transmembrane region" description="Helical" evidence="6">
    <location>
        <begin position="112"/>
        <end position="134"/>
    </location>
</feature>
<keyword evidence="3 6" id="KW-0812">Transmembrane</keyword>
<sequence length="217" mass="24548">MSSRGPLDVEPRKTSASNSSKPLWLRSWAWYLKELDQKPMLTKSWTSGALSVLGDVLAQLFVEQKALGDLELYRVFVFTFMSCCIGPILHLWFIFMSRIIKAEGTSGAVYRLLLDQGLFAPFMVGLMMSTVLILEGHPGIVLDKLRQDWKSTVFANWKLWVPSQFINFRFVPQQLQVLVVNLVGLIWSTYLSWASHSSVIPAIDPITEALATDPLVR</sequence>
<evidence type="ECO:0000256" key="4">
    <source>
        <dbReference type="ARBA" id="ARBA00022989"/>
    </source>
</evidence>
<evidence type="ECO:0000313" key="7">
    <source>
        <dbReference type="EMBL" id="KAK9831284.1"/>
    </source>
</evidence>
<keyword evidence="4 6" id="KW-1133">Transmembrane helix</keyword>
<dbReference type="Pfam" id="PF04117">
    <property type="entry name" value="Mpv17_PMP22"/>
    <property type="match status" value="1"/>
</dbReference>
<dbReference type="InterPro" id="IPR007248">
    <property type="entry name" value="Mpv17_PMP22"/>
</dbReference>
<accession>A0AAW1RC03</accession>
<evidence type="ECO:0000256" key="3">
    <source>
        <dbReference type="ARBA" id="ARBA00022692"/>
    </source>
</evidence>
<gene>
    <name evidence="7" type="ORF">WJX74_010269</name>
</gene>
<protein>
    <submittedName>
        <fullName evidence="7">Uncharacterized protein</fullName>
    </submittedName>
</protein>
<dbReference type="Proteomes" id="UP001438707">
    <property type="component" value="Unassembled WGS sequence"/>
</dbReference>
<feature type="transmembrane region" description="Helical" evidence="6">
    <location>
        <begin position="75"/>
        <end position="100"/>
    </location>
</feature>
<name>A0AAW1RC03_9CHLO</name>